<dbReference type="EMBL" id="JAUEQX010000026">
    <property type="protein sequence ID" value="MDW3779906.1"/>
    <property type="molecule type" value="Genomic_DNA"/>
</dbReference>
<organism evidence="1 2">
    <name type="scientific">Kluyvera cryocrescens</name>
    <name type="common">Kluyvera citrophila</name>
    <dbReference type="NCBI Taxonomy" id="580"/>
    <lineage>
        <taxon>Bacteria</taxon>
        <taxon>Pseudomonadati</taxon>
        <taxon>Pseudomonadota</taxon>
        <taxon>Gammaproteobacteria</taxon>
        <taxon>Enterobacterales</taxon>
        <taxon>Enterobacteriaceae</taxon>
        <taxon>Kluyvera</taxon>
    </lineage>
</organism>
<dbReference type="AlphaFoldDB" id="A0AAW9CCD5"/>
<evidence type="ECO:0000313" key="1">
    <source>
        <dbReference type="EMBL" id="MDW3779906.1"/>
    </source>
</evidence>
<sequence length="79" mass="8993">MPDTIERTDLSVSVRGAAVAGASIRDSISTRVSRSKEIKIEFLTKIRRTALEIITLESFWQNIIVYQSHHYVRNSICTI</sequence>
<evidence type="ECO:0000313" key="2">
    <source>
        <dbReference type="Proteomes" id="UP001276300"/>
    </source>
</evidence>
<accession>A0AAW9CCD5</accession>
<protein>
    <submittedName>
        <fullName evidence="1">Uncharacterized protein</fullName>
    </submittedName>
</protein>
<comment type="caution">
    <text evidence="1">The sequence shown here is derived from an EMBL/GenBank/DDBJ whole genome shotgun (WGS) entry which is preliminary data.</text>
</comment>
<reference evidence="1" key="1">
    <citation type="journal article" date="2023" name="J Glob Antimicrob Resist">
        <title>Emergence of NDM-1 and KPC-3 carbapenemases in Kluyvera cryocrescens: Investigating genetic heterogeneity and acquisition routes of blaNDM-1 in Enterobacterales species in Portugal.</title>
        <authorList>
            <person name="Loiodice M."/>
            <person name="Ribeiro M."/>
            <person name="Peixe L."/>
            <person name="Novais A."/>
        </authorList>
    </citation>
    <scope>NUCLEOTIDE SEQUENCE</scope>
    <source>
        <strain evidence="1">K629</strain>
    </source>
</reference>
<dbReference type="Proteomes" id="UP001276300">
    <property type="component" value="Unassembled WGS sequence"/>
</dbReference>
<gene>
    <name evidence="1" type="ORF">QWU01_24210</name>
</gene>
<name>A0AAW9CCD5_KLUCR</name>
<proteinExistence type="predicted"/>